<dbReference type="Proteomes" id="UP001221757">
    <property type="component" value="Unassembled WGS sequence"/>
</dbReference>
<dbReference type="AlphaFoldDB" id="A0AAD7D2W6"/>
<evidence type="ECO:0000313" key="2">
    <source>
        <dbReference type="EMBL" id="KAJ7676177.1"/>
    </source>
</evidence>
<gene>
    <name evidence="2" type="ORF">B0H17DRAFT_1080465</name>
</gene>
<proteinExistence type="predicted"/>
<sequence length="459" mass="51370">MEPISDPLPESEKSVVAQNRPLDFPDEILITVFRHALPPSWVMDWADTSVAPFPPIWSADLRTKLAIIGVSKTWHRIGLEFLYESVVLRRIGQMPAFVRALEGREDVGGLVRHLQISYFLPRGYYGLHDSQTRIIMALCSNISHFAFTPRTLLCTLPSVGSTITSLEYGPSLEYSDILPSLVQLCPTLRSLSLTLPEKYSPEHPTLTFPNLENVRLELASDSTIPGSRWVIPGLRRAVLRDRFRLAFPSYRSRQLQVQTFLDAYGRTIKTLVVLFLKLGDLQLLLDRCPVLEHISASASFCLWPLHPPTLRSIDILCYPIDAGVIGQSEWKFPALRVCRYMDGGLEHFRDISPTIPTGDEVGSDELTVVTDDSLPHLPQSSWLAVMLSEVGAADDSSDDDPDYVFNSDDDDGGSMDDSDSDSDSDAHTVSEGWVDEFRMPEDCEIDSDEALAIFRSTLR</sequence>
<feature type="region of interest" description="Disordered" evidence="1">
    <location>
        <begin position="392"/>
        <end position="441"/>
    </location>
</feature>
<name>A0AAD7D2W6_MYCRO</name>
<accession>A0AAD7D2W6</accession>
<evidence type="ECO:0000256" key="1">
    <source>
        <dbReference type="SAM" id="MobiDB-lite"/>
    </source>
</evidence>
<protein>
    <submittedName>
        <fullName evidence="2">Uncharacterized protein</fullName>
    </submittedName>
</protein>
<keyword evidence="3" id="KW-1185">Reference proteome</keyword>
<organism evidence="2 3">
    <name type="scientific">Mycena rosella</name>
    <name type="common">Pink bonnet</name>
    <name type="synonym">Agaricus rosellus</name>
    <dbReference type="NCBI Taxonomy" id="1033263"/>
    <lineage>
        <taxon>Eukaryota</taxon>
        <taxon>Fungi</taxon>
        <taxon>Dikarya</taxon>
        <taxon>Basidiomycota</taxon>
        <taxon>Agaricomycotina</taxon>
        <taxon>Agaricomycetes</taxon>
        <taxon>Agaricomycetidae</taxon>
        <taxon>Agaricales</taxon>
        <taxon>Marasmiineae</taxon>
        <taxon>Mycenaceae</taxon>
        <taxon>Mycena</taxon>
    </lineage>
</organism>
<evidence type="ECO:0000313" key="3">
    <source>
        <dbReference type="Proteomes" id="UP001221757"/>
    </source>
</evidence>
<comment type="caution">
    <text evidence="2">The sequence shown here is derived from an EMBL/GenBank/DDBJ whole genome shotgun (WGS) entry which is preliminary data.</text>
</comment>
<reference evidence="2" key="1">
    <citation type="submission" date="2023-03" db="EMBL/GenBank/DDBJ databases">
        <title>Massive genome expansion in bonnet fungi (Mycena s.s.) driven by repeated elements and novel gene families across ecological guilds.</title>
        <authorList>
            <consortium name="Lawrence Berkeley National Laboratory"/>
            <person name="Harder C.B."/>
            <person name="Miyauchi S."/>
            <person name="Viragh M."/>
            <person name="Kuo A."/>
            <person name="Thoen E."/>
            <person name="Andreopoulos B."/>
            <person name="Lu D."/>
            <person name="Skrede I."/>
            <person name="Drula E."/>
            <person name="Henrissat B."/>
            <person name="Morin E."/>
            <person name="Kohler A."/>
            <person name="Barry K."/>
            <person name="LaButti K."/>
            <person name="Morin E."/>
            <person name="Salamov A."/>
            <person name="Lipzen A."/>
            <person name="Mereny Z."/>
            <person name="Hegedus B."/>
            <person name="Baldrian P."/>
            <person name="Stursova M."/>
            <person name="Weitz H."/>
            <person name="Taylor A."/>
            <person name="Grigoriev I.V."/>
            <person name="Nagy L.G."/>
            <person name="Martin F."/>
            <person name="Kauserud H."/>
        </authorList>
    </citation>
    <scope>NUCLEOTIDE SEQUENCE</scope>
    <source>
        <strain evidence="2">CBHHK067</strain>
    </source>
</reference>
<dbReference type="EMBL" id="JARKIE010000145">
    <property type="protein sequence ID" value="KAJ7676177.1"/>
    <property type="molecule type" value="Genomic_DNA"/>
</dbReference>
<feature type="compositionally biased region" description="Acidic residues" evidence="1">
    <location>
        <begin position="395"/>
        <end position="423"/>
    </location>
</feature>